<keyword evidence="4" id="KW-1185">Reference proteome</keyword>
<feature type="compositionally biased region" description="Low complexity" evidence="2">
    <location>
        <begin position="32"/>
        <end position="46"/>
    </location>
</feature>
<comment type="caution">
    <text evidence="3">The sequence shown here is derived from an EMBL/GenBank/DDBJ whole genome shotgun (WGS) entry which is preliminary data.</text>
</comment>
<dbReference type="InterPro" id="IPR013785">
    <property type="entry name" value="Aldolase_TIM"/>
</dbReference>
<evidence type="ECO:0000256" key="1">
    <source>
        <dbReference type="ARBA" id="ARBA00023239"/>
    </source>
</evidence>
<dbReference type="CDD" id="cd00408">
    <property type="entry name" value="DHDPS-like"/>
    <property type="match status" value="1"/>
</dbReference>
<feature type="compositionally biased region" description="Basic and acidic residues" evidence="2">
    <location>
        <begin position="1"/>
        <end position="31"/>
    </location>
</feature>
<feature type="region of interest" description="Disordered" evidence="2">
    <location>
        <begin position="1"/>
        <end position="46"/>
    </location>
</feature>
<dbReference type="SMART" id="SM01130">
    <property type="entry name" value="DHDPS"/>
    <property type="match status" value="1"/>
</dbReference>
<sequence length="350" mass="38367">MSDEHFDRAASERATSERTSPERDGSDRASAERAAAPAAASDRAASGRGHFDLGGVIVATTLAFKEDPKAPGGLAVDYDRFAEHCDFLIRNGCRGVGPNGSLGEYSSLTDEERRRVVQVAVETVGDRGLVVAGVHGVGWHQAVQWAEYAKEDGADGVLLLPPTLYRANRGEVVEHYRRVNEVGLPIMMYNNPIDTKVDLVPDLVAELYELENVVAIKEFSTDVRRVLEIKERCGIDVIAGADDLLFESLVVGATGWFAGYPNAFPREAVEIYDLVQEGRIEEARHLYSGLVPVFRWDSKTEFVQAIKLSMDIAGHSYGGPTRPPRGPLSEAQRDQVVRDTRRALDFAAAR</sequence>
<dbReference type="AlphaFoldDB" id="A0A6L5GDW5"/>
<gene>
    <name evidence="3" type="ORF">GFD30_20275</name>
</gene>
<dbReference type="Gene3D" id="3.20.20.70">
    <property type="entry name" value="Aldolase class I"/>
    <property type="match status" value="1"/>
</dbReference>
<dbReference type="InterPro" id="IPR002220">
    <property type="entry name" value="DapA-like"/>
</dbReference>
<dbReference type="RefSeq" id="WP_153027007.1">
    <property type="nucleotide sequence ID" value="NZ_WIAO01000030.1"/>
</dbReference>
<dbReference type="PANTHER" id="PTHR12128">
    <property type="entry name" value="DIHYDRODIPICOLINATE SYNTHASE"/>
    <property type="match status" value="1"/>
</dbReference>
<organism evidence="3 4">
    <name type="scientific">Glycomyces albidus</name>
    <dbReference type="NCBI Taxonomy" id="2656774"/>
    <lineage>
        <taxon>Bacteria</taxon>
        <taxon>Bacillati</taxon>
        <taxon>Actinomycetota</taxon>
        <taxon>Actinomycetes</taxon>
        <taxon>Glycomycetales</taxon>
        <taxon>Glycomycetaceae</taxon>
        <taxon>Glycomyces</taxon>
    </lineage>
</organism>
<dbReference type="SUPFAM" id="SSF51569">
    <property type="entry name" value="Aldolase"/>
    <property type="match status" value="1"/>
</dbReference>
<evidence type="ECO:0000313" key="4">
    <source>
        <dbReference type="Proteomes" id="UP000477750"/>
    </source>
</evidence>
<name>A0A6L5GDW5_9ACTN</name>
<dbReference type="Pfam" id="PF00701">
    <property type="entry name" value="DHDPS"/>
    <property type="match status" value="1"/>
</dbReference>
<dbReference type="PANTHER" id="PTHR12128:SF72">
    <property type="entry name" value="DIHYDRODIPICOLINATE SYNTHASE"/>
    <property type="match status" value="1"/>
</dbReference>
<evidence type="ECO:0000256" key="2">
    <source>
        <dbReference type="SAM" id="MobiDB-lite"/>
    </source>
</evidence>
<dbReference type="PRINTS" id="PR00146">
    <property type="entry name" value="DHPICSNTHASE"/>
</dbReference>
<keyword evidence="1" id="KW-0456">Lyase</keyword>
<dbReference type="EMBL" id="WIAO01000030">
    <property type="protein sequence ID" value="MQM27887.1"/>
    <property type="molecule type" value="Genomic_DNA"/>
</dbReference>
<reference evidence="3 4" key="1">
    <citation type="submission" date="2019-10" db="EMBL/GenBank/DDBJ databases">
        <title>Glycomyces albidus sp. nov., a novel actinomycete isolated from rhizosphere soil of wheat (Triticum aestivum L.).</title>
        <authorList>
            <person name="Qian L."/>
        </authorList>
    </citation>
    <scope>NUCLEOTIDE SEQUENCE [LARGE SCALE GENOMIC DNA]</scope>
    <source>
        <strain evidence="3 4">NEAU-7082</strain>
    </source>
</reference>
<dbReference type="GO" id="GO:0008840">
    <property type="term" value="F:4-hydroxy-tetrahydrodipicolinate synthase activity"/>
    <property type="evidence" value="ECO:0007669"/>
    <property type="project" value="TreeGrafter"/>
</dbReference>
<evidence type="ECO:0000313" key="3">
    <source>
        <dbReference type="EMBL" id="MQM27887.1"/>
    </source>
</evidence>
<dbReference type="Proteomes" id="UP000477750">
    <property type="component" value="Unassembled WGS sequence"/>
</dbReference>
<protein>
    <submittedName>
        <fullName evidence="3">Dihydrodipicolinate synthase family protein</fullName>
    </submittedName>
</protein>
<proteinExistence type="predicted"/>
<accession>A0A6L5GDW5</accession>